<dbReference type="NCBIfam" id="TIGR01197">
    <property type="entry name" value="nramp"/>
    <property type="match status" value="1"/>
</dbReference>
<keyword evidence="6 7" id="KW-0472">Membrane</keyword>
<reference evidence="9 10" key="1">
    <citation type="submission" date="2016-10" db="EMBL/GenBank/DDBJ databases">
        <authorList>
            <person name="de Groot N.N."/>
        </authorList>
    </citation>
    <scope>NUCLEOTIDE SEQUENCE [LARGE SCALE GENOMIC DNA]</scope>
    <source>
        <strain evidence="9 10">DSM 18684</strain>
    </source>
</reference>
<keyword evidence="5 7" id="KW-1133">Transmembrane helix</keyword>
<evidence type="ECO:0000256" key="5">
    <source>
        <dbReference type="ARBA" id="ARBA00022989"/>
    </source>
</evidence>
<name>A0A1I2UNU6_9SPHI</name>
<dbReference type="OrthoDB" id="9787548at2"/>
<dbReference type="InterPro" id="IPR006016">
    <property type="entry name" value="UspA"/>
</dbReference>
<feature type="transmembrane region" description="Helical" evidence="7">
    <location>
        <begin position="23"/>
        <end position="41"/>
    </location>
</feature>
<dbReference type="PANTHER" id="PTHR11706:SF33">
    <property type="entry name" value="NATURAL RESISTANCE-ASSOCIATED MACROPHAGE PROTEIN 2"/>
    <property type="match status" value="1"/>
</dbReference>
<feature type="transmembrane region" description="Helical" evidence="7">
    <location>
        <begin position="365"/>
        <end position="386"/>
    </location>
</feature>
<dbReference type="Gene3D" id="3.40.50.620">
    <property type="entry name" value="HUPs"/>
    <property type="match status" value="1"/>
</dbReference>
<dbReference type="Pfam" id="PF01566">
    <property type="entry name" value="Nramp"/>
    <property type="match status" value="1"/>
</dbReference>
<evidence type="ECO:0000256" key="6">
    <source>
        <dbReference type="ARBA" id="ARBA00023136"/>
    </source>
</evidence>
<comment type="caution">
    <text evidence="7">Lacks conserved residue(s) required for the propagation of feature annotation.</text>
</comment>
<dbReference type="RefSeq" id="WP_090992263.1">
    <property type="nucleotide sequence ID" value="NZ_FOPP01000002.1"/>
</dbReference>
<dbReference type="AlphaFoldDB" id="A0A1I2UNU6"/>
<dbReference type="InterPro" id="IPR014729">
    <property type="entry name" value="Rossmann-like_a/b/a_fold"/>
</dbReference>
<evidence type="ECO:0000259" key="8">
    <source>
        <dbReference type="Pfam" id="PF00582"/>
    </source>
</evidence>
<evidence type="ECO:0000256" key="2">
    <source>
        <dbReference type="ARBA" id="ARBA00022448"/>
    </source>
</evidence>
<keyword evidence="7" id="KW-0406">Ion transport</keyword>
<feature type="transmembrane region" description="Helical" evidence="7">
    <location>
        <begin position="244"/>
        <end position="274"/>
    </location>
</feature>
<dbReference type="SUPFAM" id="SSF52402">
    <property type="entry name" value="Adenine nucleotide alpha hydrolases-like"/>
    <property type="match status" value="1"/>
</dbReference>
<comment type="similarity">
    <text evidence="7">Belongs to the NRAMP family.</text>
</comment>
<feature type="transmembrane region" description="Helical" evidence="7">
    <location>
        <begin position="61"/>
        <end position="84"/>
    </location>
</feature>
<protein>
    <recommendedName>
        <fullName evidence="7">Divalent metal cation transporter MntH</fullName>
    </recommendedName>
</protein>
<feature type="transmembrane region" description="Helical" evidence="7">
    <location>
        <begin position="341"/>
        <end position="359"/>
    </location>
</feature>
<dbReference type="InterPro" id="IPR001046">
    <property type="entry name" value="NRAMP_fam"/>
</dbReference>
<dbReference type="Proteomes" id="UP000199666">
    <property type="component" value="Unassembled WGS sequence"/>
</dbReference>
<dbReference type="NCBIfam" id="NF037982">
    <property type="entry name" value="Nramp_1"/>
    <property type="match status" value="1"/>
</dbReference>
<dbReference type="HAMAP" id="MF_00221">
    <property type="entry name" value="NRAMP"/>
    <property type="match status" value="1"/>
</dbReference>
<organism evidence="9 10">
    <name type="scientific">Pedobacter insulae</name>
    <dbReference type="NCBI Taxonomy" id="414048"/>
    <lineage>
        <taxon>Bacteria</taxon>
        <taxon>Pseudomonadati</taxon>
        <taxon>Bacteroidota</taxon>
        <taxon>Sphingobacteriia</taxon>
        <taxon>Sphingobacteriales</taxon>
        <taxon>Sphingobacteriaceae</taxon>
        <taxon>Pedobacter</taxon>
    </lineage>
</organism>
<dbReference type="GO" id="GO:0046872">
    <property type="term" value="F:metal ion binding"/>
    <property type="evidence" value="ECO:0007669"/>
    <property type="project" value="UniProtKB-UniRule"/>
</dbReference>
<feature type="transmembrane region" description="Helical" evidence="7">
    <location>
        <begin position="294"/>
        <end position="320"/>
    </location>
</feature>
<feature type="transmembrane region" description="Helical" evidence="7">
    <location>
        <begin position="104"/>
        <end position="127"/>
    </location>
</feature>
<feature type="transmembrane region" description="Helical" evidence="7">
    <location>
        <begin position="164"/>
        <end position="184"/>
    </location>
</feature>
<keyword evidence="10" id="KW-1185">Reference proteome</keyword>
<dbReference type="STRING" id="414048.SAMN04489864_102204"/>
<keyword evidence="7" id="KW-1003">Cell membrane</keyword>
<feature type="transmembrane region" description="Helical" evidence="7">
    <location>
        <begin position="436"/>
        <end position="459"/>
    </location>
</feature>
<comment type="subcellular location">
    <subcellularLocation>
        <location evidence="7">Cell membrane</location>
        <topology evidence="7">Multi-pass membrane protein</topology>
    </subcellularLocation>
    <subcellularLocation>
        <location evidence="1">Membrane</location>
        <topology evidence="1">Multi-pass membrane protein</topology>
    </subcellularLocation>
</comment>
<feature type="transmembrane region" description="Helical" evidence="7">
    <location>
        <begin position="204"/>
        <end position="223"/>
    </location>
</feature>
<gene>
    <name evidence="7" type="primary">mntH</name>
    <name evidence="9" type="ORF">SAMN04489864_102204</name>
</gene>
<dbReference type="CDD" id="cd00293">
    <property type="entry name" value="USP-like"/>
    <property type="match status" value="1"/>
</dbReference>
<comment type="function">
    <text evidence="7">H(+)-stimulated, divalent metal cation uptake system.</text>
</comment>
<keyword evidence="3 7" id="KW-0812">Transmembrane</keyword>
<keyword evidence="2 7" id="KW-0813">Transport</keyword>
<dbReference type="Pfam" id="PF00582">
    <property type="entry name" value="Usp"/>
    <property type="match status" value="1"/>
</dbReference>
<accession>A0A1I2UNU6</accession>
<dbReference type="GO" id="GO:0005384">
    <property type="term" value="F:manganese ion transmembrane transporter activity"/>
    <property type="evidence" value="ECO:0007669"/>
    <property type="project" value="TreeGrafter"/>
</dbReference>
<evidence type="ECO:0000256" key="7">
    <source>
        <dbReference type="HAMAP-Rule" id="MF_00221"/>
    </source>
</evidence>
<feature type="transmembrane region" description="Helical" evidence="7">
    <location>
        <begin position="406"/>
        <end position="424"/>
    </location>
</feature>
<evidence type="ECO:0000256" key="1">
    <source>
        <dbReference type="ARBA" id="ARBA00004141"/>
    </source>
</evidence>
<keyword evidence="4 7" id="KW-0769">Symport</keyword>
<feature type="domain" description="UspA" evidence="8">
    <location>
        <begin position="488"/>
        <end position="621"/>
    </location>
</feature>
<dbReference type="GO" id="GO:0015293">
    <property type="term" value="F:symporter activity"/>
    <property type="evidence" value="ECO:0007669"/>
    <property type="project" value="UniProtKB-UniRule"/>
</dbReference>
<proteinExistence type="inferred from homology"/>
<dbReference type="GO" id="GO:0034755">
    <property type="term" value="P:iron ion transmembrane transport"/>
    <property type="evidence" value="ECO:0007669"/>
    <property type="project" value="TreeGrafter"/>
</dbReference>
<dbReference type="NCBIfam" id="NF001923">
    <property type="entry name" value="PRK00701.1"/>
    <property type="match status" value="1"/>
</dbReference>
<feature type="transmembrane region" description="Helical" evidence="7">
    <location>
        <begin position="133"/>
        <end position="155"/>
    </location>
</feature>
<evidence type="ECO:0000313" key="10">
    <source>
        <dbReference type="Proteomes" id="UP000199666"/>
    </source>
</evidence>
<dbReference type="EMBL" id="FOPP01000002">
    <property type="protein sequence ID" value="SFG77327.1"/>
    <property type="molecule type" value="Genomic_DNA"/>
</dbReference>
<dbReference type="PANTHER" id="PTHR11706">
    <property type="entry name" value="SOLUTE CARRIER PROTEIN FAMILY 11 MEMBER"/>
    <property type="match status" value="1"/>
</dbReference>
<dbReference type="GO" id="GO:0005886">
    <property type="term" value="C:plasma membrane"/>
    <property type="evidence" value="ECO:0007669"/>
    <property type="project" value="UniProtKB-SubCell"/>
</dbReference>
<dbReference type="GO" id="GO:0015086">
    <property type="term" value="F:cadmium ion transmembrane transporter activity"/>
    <property type="evidence" value="ECO:0007669"/>
    <property type="project" value="TreeGrafter"/>
</dbReference>
<evidence type="ECO:0000256" key="3">
    <source>
        <dbReference type="ARBA" id="ARBA00022692"/>
    </source>
</evidence>
<sequence>MSVNQKQSLSEVHKSVATDKRTGWRRILAFIGPAYLVSVGYMDPGNWATDIAGGSKFGYQLIWVLLMSNLIALLLQSLSARLGIVRGLDLAQASRNAYPKWVNFPLFLLAQTAIIACDLAEIIGMAIGLNLLFGLPLIWGVSITIFDTVLLLFLLNKGMRKMEAFIVSMVFIVGISFLVEMFIVEPSLKEIVKGFEPSMLTGEALYIAIGIIGATVMPHNLYLHSSLVQTRKFERDHKGIKEAIKFNFIDTAVALNLAFFVNAAILILAAAAFFKNGFHEVAEIQDAHRLLSNIFGNIAPALFAIALIAAGQSSTVTGTLAGQIIMEGHLNLRIQPWLRRLITRLLAIIPAFCTILFFGENALGGLLILSQVVLSLQLGFAIIPLIHLTSDKKEMKDFTIKTWVKVLAWMSAVAIVSLNIKLVVEEISGWMAEANGWYIYVIVIPLAILVGLLLLYIFIYPLIHKKQGIGNVPHGNALAIENIEKINYKKIGITVDFSANDRNTIRHALIQGGKEANYYLIHIVETAAARYHGKTAMDHETQTDTENLEKYQLNLSDLGYQASVHIGFGSTAKAIAEISKQNSIELLVMGAHGHQGLKDLIFGTTVNSVRHRVTIPVLIVR</sequence>
<dbReference type="PRINTS" id="PR00447">
    <property type="entry name" value="NATRESASSCMP"/>
</dbReference>
<evidence type="ECO:0000256" key="4">
    <source>
        <dbReference type="ARBA" id="ARBA00022847"/>
    </source>
</evidence>
<evidence type="ECO:0000313" key="9">
    <source>
        <dbReference type="EMBL" id="SFG77327.1"/>
    </source>
</evidence>